<name>G3IQH3_METTV</name>
<accession>G3IQH3</accession>
<keyword evidence="1" id="KW-1133">Transmembrane helix</keyword>
<dbReference type="AlphaFoldDB" id="G3IQH3"/>
<organism evidence="3 4">
    <name type="scientific">Methylobacter tundripaludum (strain ATCC BAA-1195 / DSM 17260 / SV96)</name>
    <dbReference type="NCBI Taxonomy" id="697282"/>
    <lineage>
        <taxon>Bacteria</taxon>
        <taxon>Pseudomonadati</taxon>
        <taxon>Pseudomonadota</taxon>
        <taxon>Gammaproteobacteria</taxon>
        <taxon>Methylococcales</taxon>
        <taxon>Methylococcaceae</taxon>
        <taxon>Methylobacter</taxon>
    </lineage>
</organism>
<dbReference type="Gene3D" id="2.60.120.790">
    <property type="match status" value="1"/>
</dbReference>
<reference evidence="3 4" key="1">
    <citation type="submission" date="2011-06" db="EMBL/GenBank/DDBJ databases">
        <title>Genomic sequence of Methylobacter tundripaludum SV96.</title>
        <authorList>
            <consortium name="US DOE Joint Genome Institute"/>
            <person name="Lucas S."/>
            <person name="Han J."/>
            <person name="Lapidus A."/>
            <person name="Cheng J.-F."/>
            <person name="Goodwin L."/>
            <person name="Pitluck S."/>
            <person name="Held B."/>
            <person name="Detter J.C."/>
            <person name="Han C."/>
            <person name="Tapia R."/>
            <person name="Land M."/>
            <person name="Hauser L."/>
            <person name="Kyrpides N."/>
            <person name="Ivanova N."/>
            <person name="Ovchinnikova G."/>
            <person name="Pagani I."/>
            <person name="Klotz M.G."/>
            <person name="Dispirito A.A."/>
            <person name="Murrell J.C."/>
            <person name="Dunfield P."/>
            <person name="Kalyuzhnaya M.G."/>
            <person name="Svenning M."/>
            <person name="Trotsenko Y.A."/>
            <person name="Stein L.Y."/>
            <person name="Woyke T."/>
        </authorList>
    </citation>
    <scope>NUCLEOTIDE SEQUENCE [LARGE SCALE GENOMIC DNA]</scope>
    <source>
        <strain evidence="4">ATCC BAA-1195 / DSM 17260 / SV96</strain>
    </source>
</reference>
<dbReference type="Pfam" id="PF18539">
    <property type="entry name" value="DUF5625"/>
    <property type="match status" value="1"/>
</dbReference>
<dbReference type="EMBL" id="JH109152">
    <property type="protein sequence ID" value="EGW22059.1"/>
    <property type="molecule type" value="Genomic_DNA"/>
</dbReference>
<dbReference type="HOGENOM" id="CLU_1480423_0_0_6"/>
<evidence type="ECO:0000259" key="2">
    <source>
        <dbReference type="Pfam" id="PF18539"/>
    </source>
</evidence>
<keyword evidence="1" id="KW-0812">Transmembrane</keyword>
<dbReference type="STRING" id="697282.Mettu_0857"/>
<keyword evidence="1" id="KW-0472">Membrane</keyword>
<protein>
    <recommendedName>
        <fullName evidence="2">DUF5625 domain-containing protein</fullName>
    </recommendedName>
</protein>
<keyword evidence="4" id="KW-1185">Reference proteome</keyword>
<dbReference type="Proteomes" id="UP000004664">
    <property type="component" value="Unassembled WGS sequence"/>
</dbReference>
<feature type="domain" description="DUF5625" evidence="2">
    <location>
        <begin position="48"/>
        <end position="176"/>
    </location>
</feature>
<evidence type="ECO:0000313" key="3">
    <source>
        <dbReference type="EMBL" id="EGW22059.1"/>
    </source>
</evidence>
<evidence type="ECO:0000256" key="1">
    <source>
        <dbReference type="SAM" id="Phobius"/>
    </source>
</evidence>
<dbReference type="InterPro" id="IPR041008">
    <property type="entry name" value="DUF5625"/>
</dbReference>
<feature type="transmembrane region" description="Helical" evidence="1">
    <location>
        <begin position="21"/>
        <end position="38"/>
    </location>
</feature>
<gene>
    <name evidence="3" type="ORF">Mettu_0857</name>
</gene>
<sequence>MAMLTVEIAMQQVFNQRIQRVLNKNVLMLWGLFMYLTGCSSFNNTIIKMPIALHQAGSVTEADFNIAQDDRITLRLRFFVNDQGHRDRLLFFLDSPEKNKISVPLKIQITQHIGSKNVSILERIYSVPGLFGIAENFFDIKIDDLTIKSGKYRIRLETIEEFPELSDTKVEFGVYYIRPPIM</sequence>
<evidence type="ECO:0000313" key="4">
    <source>
        <dbReference type="Proteomes" id="UP000004664"/>
    </source>
</evidence>
<dbReference type="OrthoDB" id="7095513at2"/>
<dbReference type="eggNOG" id="ENOG50344BU">
    <property type="taxonomic scope" value="Bacteria"/>
</dbReference>
<dbReference type="RefSeq" id="WP_006890034.1">
    <property type="nucleotide sequence ID" value="NZ_JH109152.1"/>
</dbReference>
<proteinExistence type="predicted"/>